<dbReference type="GO" id="GO:0005737">
    <property type="term" value="C:cytoplasm"/>
    <property type="evidence" value="ECO:0007669"/>
    <property type="project" value="UniProtKB-SubCell"/>
</dbReference>
<dbReference type="Proteomes" id="UP000254537">
    <property type="component" value="Chromosome"/>
</dbReference>
<dbReference type="GO" id="GO:0006808">
    <property type="term" value="P:regulation of nitrogen utilization"/>
    <property type="evidence" value="ECO:0007669"/>
    <property type="project" value="UniProtKB-UniRule"/>
</dbReference>
<evidence type="ECO:0000256" key="3">
    <source>
        <dbReference type="ARBA" id="ARBA00022490"/>
    </source>
</evidence>
<keyword evidence="10 15" id="KW-0238">DNA-binding</keyword>
<keyword evidence="6 15" id="KW-0547">Nucleotide-binding</keyword>
<dbReference type="CDD" id="cd00009">
    <property type="entry name" value="AAA"/>
    <property type="match status" value="1"/>
</dbReference>
<keyword evidence="9 15" id="KW-0805">Transcription regulation</keyword>
<dbReference type="OrthoDB" id="3516932at2"/>
<evidence type="ECO:0000256" key="1">
    <source>
        <dbReference type="ARBA" id="ARBA00004496"/>
    </source>
</evidence>
<dbReference type="GO" id="GO:0005524">
    <property type="term" value="F:ATP binding"/>
    <property type="evidence" value="ECO:0007669"/>
    <property type="project" value="UniProtKB-KW"/>
</dbReference>
<keyword evidence="12 15" id="KW-0804">Transcription</keyword>
<dbReference type="Pfam" id="PF25601">
    <property type="entry name" value="AAA_lid_14"/>
    <property type="match status" value="1"/>
</dbReference>
<keyword evidence="11 15" id="KW-0010">Activator</keyword>
<feature type="modified residue" description="4-aspartylphosphate" evidence="14">
    <location>
        <position position="53"/>
    </location>
</feature>
<dbReference type="Gene3D" id="1.10.8.60">
    <property type="match status" value="1"/>
</dbReference>
<accession>A0A345Y6H8</accession>
<dbReference type="Pfam" id="PF00072">
    <property type="entry name" value="Response_reg"/>
    <property type="match status" value="1"/>
</dbReference>
<evidence type="ECO:0000256" key="7">
    <source>
        <dbReference type="ARBA" id="ARBA00022840"/>
    </source>
</evidence>
<dbReference type="FunFam" id="1.10.8.60:FF:000014">
    <property type="entry name" value="DNA-binding transcriptional regulator NtrC"/>
    <property type="match status" value="1"/>
</dbReference>
<dbReference type="PROSITE" id="PS00688">
    <property type="entry name" value="SIGMA54_INTERACT_3"/>
    <property type="match status" value="1"/>
</dbReference>
<evidence type="ECO:0000256" key="8">
    <source>
        <dbReference type="ARBA" id="ARBA00023012"/>
    </source>
</evidence>
<organism evidence="18 19">
    <name type="scientific">Crenobacter cavernae</name>
    <dbReference type="NCBI Taxonomy" id="2290923"/>
    <lineage>
        <taxon>Bacteria</taxon>
        <taxon>Pseudomonadati</taxon>
        <taxon>Pseudomonadota</taxon>
        <taxon>Betaproteobacteria</taxon>
        <taxon>Neisseriales</taxon>
        <taxon>Neisseriaceae</taxon>
        <taxon>Crenobacter</taxon>
    </lineage>
</organism>
<keyword evidence="5 14" id="KW-0597">Phosphoprotein</keyword>
<evidence type="ECO:0000313" key="19">
    <source>
        <dbReference type="Proteomes" id="UP000254537"/>
    </source>
</evidence>
<dbReference type="GO" id="GO:0000156">
    <property type="term" value="F:phosphorelay response regulator activity"/>
    <property type="evidence" value="ECO:0007669"/>
    <property type="project" value="UniProtKB-UniRule"/>
</dbReference>
<dbReference type="PANTHER" id="PTHR32071">
    <property type="entry name" value="TRANSCRIPTIONAL REGULATORY PROTEIN"/>
    <property type="match status" value="1"/>
</dbReference>
<dbReference type="InterPro" id="IPR003593">
    <property type="entry name" value="AAA+_ATPase"/>
</dbReference>
<evidence type="ECO:0000256" key="2">
    <source>
        <dbReference type="ARBA" id="ARBA00019059"/>
    </source>
</evidence>
<keyword evidence="13 15" id="KW-0535">Nitrogen fixation</keyword>
<dbReference type="CDD" id="cd19919">
    <property type="entry name" value="REC_NtrC"/>
    <property type="match status" value="1"/>
</dbReference>
<dbReference type="SUPFAM" id="SSF52172">
    <property type="entry name" value="CheY-like"/>
    <property type="match status" value="1"/>
</dbReference>
<dbReference type="PROSITE" id="PS00675">
    <property type="entry name" value="SIGMA54_INTERACT_1"/>
    <property type="match status" value="1"/>
</dbReference>
<keyword evidence="7 15" id="KW-0067">ATP-binding</keyword>
<dbReference type="FunFam" id="3.40.50.2300:FF:000018">
    <property type="entry name" value="DNA-binding transcriptional regulator NtrC"/>
    <property type="match status" value="1"/>
</dbReference>
<evidence type="ECO:0000256" key="13">
    <source>
        <dbReference type="ARBA" id="ARBA00023231"/>
    </source>
</evidence>
<feature type="domain" description="Sigma-54 factor interaction" evidence="16">
    <location>
        <begin position="137"/>
        <end position="366"/>
    </location>
</feature>
<evidence type="ECO:0000313" key="18">
    <source>
        <dbReference type="EMBL" id="AXK39530.1"/>
    </source>
</evidence>
<dbReference type="InterPro" id="IPR001789">
    <property type="entry name" value="Sig_transdc_resp-reg_receiver"/>
</dbReference>
<dbReference type="SMART" id="SM00382">
    <property type="entry name" value="AAA"/>
    <property type="match status" value="1"/>
</dbReference>
<dbReference type="InterPro" id="IPR025944">
    <property type="entry name" value="Sigma_54_int_dom_CS"/>
</dbReference>
<dbReference type="Pfam" id="PF00158">
    <property type="entry name" value="Sigma54_activat"/>
    <property type="match status" value="1"/>
</dbReference>
<evidence type="ECO:0000256" key="9">
    <source>
        <dbReference type="ARBA" id="ARBA00023015"/>
    </source>
</evidence>
<evidence type="ECO:0000256" key="15">
    <source>
        <dbReference type="RuleBase" id="RU365013"/>
    </source>
</evidence>
<dbReference type="PROSITE" id="PS50045">
    <property type="entry name" value="SIGMA54_INTERACT_4"/>
    <property type="match status" value="1"/>
</dbReference>
<dbReference type="NCBIfam" id="NF008176">
    <property type="entry name" value="PRK10923.1"/>
    <property type="match status" value="1"/>
</dbReference>
<dbReference type="NCBIfam" id="TIGR01818">
    <property type="entry name" value="ntrC"/>
    <property type="match status" value="1"/>
</dbReference>
<evidence type="ECO:0000256" key="4">
    <source>
        <dbReference type="ARBA" id="ARBA00022491"/>
    </source>
</evidence>
<dbReference type="InterPro" id="IPR002078">
    <property type="entry name" value="Sigma_54_int"/>
</dbReference>
<dbReference type="InterPro" id="IPR002197">
    <property type="entry name" value="HTH_Fis"/>
</dbReference>
<comment type="subcellular location">
    <subcellularLocation>
        <location evidence="1 15">Cytoplasm</location>
    </subcellularLocation>
</comment>
<dbReference type="PROSITE" id="PS50110">
    <property type="entry name" value="RESPONSE_REGULATORY"/>
    <property type="match status" value="1"/>
</dbReference>
<keyword evidence="8 15" id="KW-0902">Two-component regulatory system</keyword>
<dbReference type="GO" id="GO:0006355">
    <property type="term" value="P:regulation of DNA-templated transcription"/>
    <property type="evidence" value="ECO:0007669"/>
    <property type="project" value="InterPro"/>
</dbReference>
<dbReference type="SMART" id="SM00448">
    <property type="entry name" value="REC"/>
    <property type="match status" value="1"/>
</dbReference>
<dbReference type="SUPFAM" id="SSF46689">
    <property type="entry name" value="Homeodomain-like"/>
    <property type="match status" value="1"/>
</dbReference>
<evidence type="ECO:0000259" key="17">
    <source>
        <dbReference type="PROSITE" id="PS50110"/>
    </source>
</evidence>
<dbReference type="PANTHER" id="PTHR32071:SF95">
    <property type="entry name" value="DNA-BINDING TRANSCRIPTIONAL REGULATOR NTRC"/>
    <property type="match status" value="1"/>
</dbReference>
<dbReference type="PROSITE" id="PS00676">
    <property type="entry name" value="SIGMA54_INTERACT_2"/>
    <property type="match status" value="1"/>
</dbReference>
<gene>
    <name evidence="15 18" type="primary">ntrC</name>
    <name evidence="18" type="ORF">DWG20_08810</name>
</gene>
<dbReference type="Pfam" id="PF02954">
    <property type="entry name" value="HTH_8"/>
    <property type="match status" value="1"/>
</dbReference>
<dbReference type="RefSeq" id="WP_115433462.1">
    <property type="nucleotide sequence ID" value="NZ_CP031337.1"/>
</dbReference>
<dbReference type="GO" id="GO:0043565">
    <property type="term" value="F:sequence-specific DNA binding"/>
    <property type="evidence" value="ECO:0007669"/>
    <property type="project" value="InterPro"/>
</dbReference>
<evidence type="ECO:0000256" key="5">
    <source>
        <dbReference type="ARBA" id="ARBA00022553"/>
    </source>
</evidence>
<evidence type="ECO:0000256" key="10">
    <source>
        <dbReference type="ARBA" id="ARBA00023125"/>
    </source>
</evidence>
<dbReference type="InterPro" id="IPR009057">
    <property type="entry name" value="Homeodomain-like_sf"/>
</dbReference>
<dbReference type="Gene3D" id="3.40.50.2300">
    <property type="match status" value="1"/>
</dbReference>
<dbReference type="PRINTS" id="PR01590">
    <property type="entry name" value="HTHFIS"/>
</dbReference>
<proteinExistence type="predicted"/>
<dbReference type="KEGG" id="ccah:DWG20_08810"/>
<dbReference type="FunFam" id="3.40.50.300:FF:000006">
    <property type="entry name" value="DNA-binding transcriptional regulator NtrC"/>
    <property type="match status" value="1"/>
</dbReference>
<dbReference type="InterPro" id="IPR027417">
    <property type="entry name" value="P-loop_NTPase"/>
</dbReference>
<keyword evidence="3 15" id="KW-0963">Cytoplasm</keyword>
<dbReference type="InterPro" id="IPR011006">
    <property type="entry name" value="CheY-like_superfamily"/>
</dbReference>
<reference evidence="18 19" key="1">
    <citation type="submission" date="2018-07" db="EMBL/GenBank/DDBJ databases">
        <title>Crenobacter cavernae sp. nov., isolated from a karst cave.</title>
        <authorList>
            <person name="Zhu H."/>
        </authorList>
    </citation>
    <scope>NUCLEOTIDE SEQUENCE [LARGE SCALE GENOMIC DNA]</scope>
    <source>
        <strain evidence="18 19">K1W11S-77</strain>
    </source>
</reference>
<evidence type="ECO:0000256" key="14">
    <source>
        <dbReference type="PROSITE-ProRule" id="PRU00169"/>
    </source>
</evidence>
<feature type="domain" description="Response regulatory" evidence="17">
    <location>
        <begin position="4"/>
        <end position="118"/>
    </location>
</feature>
<dbReference type="Gene3D" id="3.40.50.300">
    <property type="entry name" value="P-loop containing nucleotide triphosphate hydrolases"/>
    <property type="match status" value="1"/>
</dbReference>
<sequence length="478" mass="52059">MTAPVWIIDDDKAIRWVLEKALARAGIEYQSYANADDALSALARVTPRVIVSDIRMPGLDGLAFLAEVKAVCPNLPVIVMTAHADLDSAVAAFQGGAFEYLPKPFDVDIAVSLIERALAENEAEDGNDKAPEAMPALLGQAPAMQDVFRAIGRLSQSSVTVLITGESGTGKERVAEALHRHSARAGKPFVALNTAAIPRDLLESELFGHEKGAFTGATATRRGRFEEAEGGTLFLDEIGDMPTELQTRLLRVLSDGHFYRVGGHTPIKANVRVIAATHQYLEERVKQGLFREDLYHRLNVIRLRLPPLRERHEDIPLLARHFLAKSASSLGVEPKRLAEPAMDKLKGYAFPGNVRELENVCHWLTVMAPGQTVEVADLPPEMREGGAVDTATATGGQSWTQGLALELARRLASGEVGLIDELTRRFEETCIRTGLAHTGGRKVEAAHLLGWGRNTLTRKMHELGMEAGHEPHVETAGD</sequence>
<keyword evidence="4 15" id="KW-0678">Repressor</keyword>
<dbReference type="Gene3D" id="1.10.10.60">
    <property type="entry name" value="Homeodomain-like"/>
    <property type="match status" value="1"/>
</dbReference>
<evidence type="ECO:0000256" key="11">
    <source>
        <dbReference type="ARBA" id="ARBA00023159"/>
    </source>
</evidence>
<dbReference type="AlphaFoldDB" id="A0A345Y6H8"/>
<dbReference type="InterPro" id="IPR058031">
    <property type="entry name" value="AAA_lid_NorR"/>
</dbReference>
<dbReference type="EMBL" id="CP031337">
    <property type="protein sequence ID" value="AXK39530.1"/>
    <property type="molecule type" value="Genomic_DNA"/>
</dbReference>
<dbReference type="InterPro" id="IPR010114">
    <property type="entry name" value="Transcript_reg_NtrC"/>
</dbReference>
<protein>
    <recommendedName>
        <fullName evidence="2 15">DNA-binding transcriptional regulator NtrC</fullName>
    </recommendedName>
    <alternativeName>
        <fullName evidence="15">Nitrogen regulation protein NR(I)</fullName>
    </alternativeName>
</protein>
<dbReference type="InterPro" id="IPR025662">
    <property type="entry name" value="Sigma_54_int_dom_ATP-bd_1"/>
</dbReference>
<name>A0A345Y6H8_9NEIS</name>
<dbReference type="InterPro" id="IPR025943">
    <property type="entry name" value="Sigma_54_int_dom_ATP-bd_2"/>
</dbReference>
<evidence type="ECO:0000256" key="12">
    <source>
        <dbReference type="ARBA" id="ARBA00023163"/>
    </source>
</evidence>
<evidence type="ECO:0000259" key="16">
    <source>
        <dbReference type="PROSITE" id="PS50045"/>
    </source>
</evidence>
<dbReference type="SUPFAM" id="SSF52540">
    <property type="entry name" value="P-loop containing nucleoside triphosphate hydrolases"/>
    <property type="match status" value="1"/>
</dbReference>
<comment type="function">
    <text evidence="15">Member of the two-component regulatory system NtrB/NtrC, which controls expression of the nitrogen-regulated (ntr) genes in response to nitrogen limitation. Phosphorylated NtrC binds directly to DNA and stimulates the formation of open promoter-sigma54-RNA polymerase complexes.</text>
</comment>
<evidence type="ECO:0000256" key="6">
    <source>
        <dbReference type="ARBA" id="ARBA00022741"/>
    </source>
</evidence>